<name>A0A6C0I493_9ZZZZ</name>
<proteinExistence type="predicted"/>
<evidence type="ECO:0008006" key="2">
    <source>
        <dbReference type="Google" id="ProtNLM"/>
    </source>
</evidence>
<dbReference type="EMBL" id="MN740099">
    <property type="protein sequence ID" value="QHT87714.1"/>
    <property type="molecule type" value="Genomic_DNA"/>
</dbReference>
<protein>
    <recommendedName>
        <fullName evidence="2">HD domain-containing protein</fullName>
    </recommendedName>
</protein>
<dbReference type="Gene3D" id="1.10.3210.10">
    <property type="entry name" value="Hypothetical protein af1432"/>
    <property type="match status" value="1"/>
</dbReference>
<dbReference type="SUPFAM" id="SSF109604">
    <property type="entry name" value="HD-domain/PDEase-like"/>
    <property type="match status" value="1"/>
</dbReference>
<organism evidence="1">
    <name type="scientific">viral metagenome</name>
    <dbReference type="NCBI Taxonomy" id="1070528"/>
    <lineage>
        <taxon>unclassified sequences</taxon>
        <taxon>metagenomes</taxon>
        <taxon>organismal metagenomes</taxon>
    </lineage>
</organism>
<dbReference type="AlphaFoldDB" id="A0A6C0I493"/>
<sequence length="211" mass="24595">MTFLNKLFHFVLLTTQKHNIDESHGVSHSMNVLRFANEIYEDEVEKYPILQQQEKVIYIAATLHDMCDKKYMNQDDGIDEIGKFLNKDISVSDMNVVKLIISTMSYSYVKTNGFPIMGPYKKAYDIVREADLLSAYDFDRCMIYNMHKKDGDLSAAFEDASSLFENRVFKHNDDGLFTTEYSRKKSLDLESRSLQQIDTWKRLIKKPSLTL</sequence>
<dbReference type="PANTHER" id="PTHR33594:SF1">
    <property type="entry name" value="HD_PDEASE DOMAIN-CONTAINING PROTEIN"/>
    <property type="match status" value="1"/>
</dbReference>
<dbReference type="PANTHER" id="PTHR33594">
    <property type="entry name" value="SUPERFAMILY HYDROLASE, PUTATIVE (AFU_ORTHOLOGUE AFUA_1G03035)-RELATED"/>
    <property type="match status" value="1"/>
</dbReference>
<evidence type="ECO:0000313" key="1">
    <source>
        <dbReference type="EMBL" id="QHT87714.1"/>
    </source>
</evidence>
<accession>A0A6C0I493</accession>
<reference evidence="1" key="1">
    <citation type="journal article" date="2020" name="Nature">
        <title>Giant virus diversity and host interactions through global metagenomics.</title>
        <authorList>
            <person name="Schulz F."/>
            <person name="Roux S."/>
            <person name="Paez-Espino D."/>
            <person name="Jungbluth S."/>
            <person name="Walsh D.A."/>
            <person name="Denef V.J."/>
            <person name="McMahon K.D."/>
            <person name="Konstantinidis K.T."/>
            <person name="Eloe-Fadrosh E.A."/>
            <person name="Kyrpides N.C."/>
            <person name="Woyke T."/>
        </authorList>
    </citation>
    <scope>NUCLEOTIDE SEQUENCE</scope>
    <source>
        <strain evidence="1">GVMAG-M-3300023184-190</strain>
    </source>
</reference>